<dbReference type="EMBL" id="QNUK01000107">
    <property type="protein sequence ID" value="KAF5901699.1"/>
    <property type="molecule type" value="Genomic_DNA"/>
</dbReference>
<sequence>MCLRYNTQHSSLLWLEQGLLGKVQDTNMGGLGRSSVVRIHHPNPGGKKKKIERKR</sequence>
<protein>
    <submittedName>
        <fullName evidence="2">Uncharacterized protein</fullName>
    </submittedName>
</protein>
<evidence type="ECO:0000313" key="3">
    <source>
        <dbReference type="Proteomes" id="UP000727407"/>
    </source>
</evidence>
<proteinExistence type="predicted"/>
<organism evidence="2 3">
    <name type="scientific">Clarias magur</name>
    <name type="common">Asian catfish</name>
    <name type="synonym">Macropteronotus magur</name>
    <dbReference type="NCBI Taxonomy" id="1594786"/>
    <lineage>
        <taxon>Eukaryota</taxon>
        <taxon>Metazoa</taxon>
        <taxon>Chordata</taxon>
        <taxon>Craniata</taxon>
        <taxon>Vertebrata</taxon>
        <taxon>Euteleostomi</taxon>
        <taxon>Actinopterygii</taxon>
        <taxon>Neopterygii</taxon>
        <taxon>Teleostei</taxon>
        <taxon>Ostariophysi</taxon>
        <taxon>Siluriformes</taxon>
        <taxon>Clariidae</taxon>
        <taxon>Clarias</taxon>
    </lineage>
</organism>
<comment type="caution">
    <text evidence="2">The sequence shown here is derived from an EMBL/GenBank/DDBJ whole genome shotgun (WGS) entry which is preliminary data.</text>
</comment>
<reference evidence="2" key="1">
    <citation type="submission" date="2020-07" db="EMBL/GenBank/DDBJ databases">
        <title>Clarias magur genome sequencing, assembly and annotation.</title>
        <authorList>
            <person name="Kushwaha B."/>
            <person name="Kumar R."/>
            <person name="Das P."/>
            <person name="Joshi C.G."/>
            <person name="Kumar D."/>
            <person name="Nagpure N.S."/>
            <person name="Pandey M."/>
            <person name="Agarwal S."/>
            <person name="Srivastava S."/>
            <person name="Singh M."/>
            <person name="Sahoo L."/>
            <person name="Jayasankar P."/>
            <person name="Meher P.K."/>
            <person name="Koringa P.G."/>
            <person name="Iquebal M.A."/>
            <person name="Das S.P."/>
            <person name="Bit A."/>
            <person name="Patnaik S."/>
            <person name="Patel N."/>
            <person name="Shah T.M."/>
            <person name="Hinsu A."/>
            <person name="Jena J.K."/>
        </authorList>
    </citation>
    <scope>NUCLEOTIDE SEQUENCE</scope>
    <source>
        <strain evidence="2">CIFAMagur01</strain>
        <tissue evidence="2">Testis</tissue>
    </source>
</reference>
<evidence type="ECO:0000313" key="2">
    <source>
        <dbReference type="EMBL" id="KAF5901699.1"/>
    </source>
</evidence>
<keyword evidence="3" id="KW-1185">Reference proteome</keyword>
<feature type="non-terminal residue" evidence="2">
    <location>
        <position position="55"/>
    </location>
</feature>
<feature type="region of interest" description="Disordered" evidence="1">
    <location>
        <begin position="32"/>
        <end position="55"/>
    </location>
</feature>
<evidence type="ECO:0000256" key="1">
    <source>
        <dbReference type="SAM" id="MobiDB-lite"/>
    </source>
</evidence>
<dbReference type="AlphaFoldDB" id="A0A8J4TZN8"/>
<accession>A0A8J4TZN8</accession>
<dbReference type="Proteomes" id="UP000727407">
    <property type="component" value="Unassembled WGS sequence"/>
</dbReference>
<gene>
    <name evidence="2" type="ORF">DAT39_008582</name>
</gene>
<name>A0A8J4TZN8_CLAMG</name>
<feature type="compositionally biased region" description="Basic residues" evidence="1">
    <location>
        <begin position="38"/>
        <end position="55"/>
    </location>
</feature>